<keyword evidence="7 10" id="KW-0464">Manganese</keyword>
<evidence type="ECO:0000313" key="14">
    <source>
        <dbReference type="Proteomes" id="UP001607302"/>
    </source>
</evidence>
<evidence type="ECO:0000256" key="4">
    <source>
        <dbReference type="ARBA" id="ARBA00022596"/>
    </source>
</evidence>
<proteinExistence type="inferred from homology"/>
<dbReference type="EC" id="2.1.1.-" evidence="10"/>
<comment type="caution">
    <text evidence="13">The sequence shown here is derived from an EMBL/GenBank/DDBJ whole genome shotgun (WGS) entry which is preliminary data.</text>
</comment>
<evidence type="ECO:0000256" key="1">
    <source>
        <dbReference type="ARBA" id="ARBA00000807"/>
    </source>
</evidence>
<sequence>MNFPLCLAGSNIYHLFIRCLLLTSMATNSKQTMPIRSNSVEIVNLQDTLTPFGVRLAGIYMRSFAYVTLKDRLPIILTRIVDNFSRNKEQIAQKFGENATEEIKQMVGFISQLKNEIVTNKALKILPIVENDSDNDAADWNKYLKDKTEKEGATPTWFNTEWLYCECYMYRTLAQKFLLMKALHTYDPFLQQKRDSFTHSLNTIKILNNYLLDVIDKGTLTELEKKQELLKFIQLNLWGNKCDLSLSGGADSDQTGNPIEQLTIFHDDILDNASDFVWQLLNKQKPNDSNIIDMVLDNAGYELFTDICLANFLVKFGLAGKIRFYVKRYPWYVSDANVNDFHWILDYMKKSSNPELKRTAQLSYDNLKNNIWTIEEESYWTGPYELAEMKEKDKVLYAKLSDAKLVIFKGDLNYRKLLGDINWEYTTSFMQALRGFRPTNILSLRTIKSDVCVGLPLGKGEMLYEKDETWMITGKYGLIQATVESDCNCSTTC</sequence>
<keyword evidence="10" id="KW-0808">Transferase</keyword>
<keyword evidence="5 10" id="KW-0479">Metal-binding</keyword>
<evidence type="ECO:0000256" key="8">
    <source>
        <dbReference type="ARBA" id="ARBA00045980"/>
    </source>
</evidence>
<name>A0ABD2BEW3_VESSQ</name>
<dbReference type="GO" id="GO:0032259">
    <property type="term" value="P:methylation"/>
    <property type="evidence" value="ECO:0007669"/>
    <property type="project" value="UniProtKB-KW"/>
</dbReference>
<comment type="catalytic activity">
    <reaction evidence="2 10">
        <text>beta-D-fructose 1-phosphate + H2O = D-fructose + phosphate</text>
        <dbReference type="Rhea" id="RHEA:35603"/>
        <dbReference type="ChEBI" id="CHEBI:15377"/>
        <dbReference type="ChEBI" id="CHEBI:37721"/>
        <dbReference type="ChEBI" id="CHEBI:43474"/>
        <dbReference type="ChEBI" id="CHEBI:138881"/>
    </reaction>
</comment>
<dbReference type="PANTHER" id="PTHR12260:SF6">
    <property type="entry name" value="DAMAGE-CONTROL PHOSPHATASE ARMT1"/>
    <property type="match status" value="1"/>
</dbReference>
<dbReference type="Gene3D" id="1.20.930.60">
    <property type="match status" value="1"/>
</dbReference>
<feature type="chain" id="PRO_5044828464" description="Sugar phosphate phosphatase" evidence="11">
    <location>
        <begin position="30"/>
        <end position="493"/>
    </location>
</feature>
<dbReference type="PANTHER" id="PTHR12260">
    <property type="entry name" value="DAMAGE-CONTROL PHOSPHATASE ARMT1"/>
    <property type="match status" value="1"/>
</dbReference>
<keyword evidence="10" id="KW-0489">Methyltransferase</keyword>
<comment type="cofactor">
    <cofactor evidence="10">
        <name>Mn(2+)</name>
        <dbReference type="ChEBI" id="CHEBI:29035"/>
    </cofactor>
    <cofactor evidence="10">
        <name>Ni(2+)</name>
        <dbReference type="ChEBI" id="CHEBI:49786"/>
    </cofactor>
</comment>
<dbReference type="GO" id="GO:0051998">
    <property type="term" value="F:protein carboxyl O-methyltransferase activity"/>
    <property type="evidence" value="ECO:0007669"/>
    <property type="project" value="UniProtKB-UniRule"/>
</dbReference>
<comment type="function">
    <text evidence="8 10">Metal-dependent phosphatase that shows phosphatase activity against several substrates, including fructose-1-phosphate and fructose-6-phosphate. Its preference for fructose-1-phosphate, a strong glycating agent that causes DNA damage rather than a canonical yeast metabolite, suggests a damage-control function in hexose phosphate metabolism. Has also been shown to have O-methyltransferase activity that methylates glutamate residues of target proteins to form gamma-glutamyl methyl ester residues. Possibly methylates PCNA, suggesting it is involved in the DNA damage response.</text>
</comment>
<comment type="domain">
    <text evidence="10">Subfamily III proteins have a conserved RTxK motif about 40-50 residues from the C-terminus; the threonine may be replaced by serine or cysteine.</text>
</comment>
<evidence type="ECO:0000259" key="12">
    <source>
        <dbReference type="Pfam" id="PF01937"/>
    </source>
</evidence>
<dbReference type="GO" id="GO:0046872">
    <property type="term" value="F:metal ion binding"/>
    <property type="evidence" value="ECO:0007669"/>
    <property type="project" value="UniProtKB-UniRule"/>
</dbReference>
<dbReference type="GO" id="GO:0016787">
    <property type="term" value="F:hydrolase activity"/>
    <property type="evidence" value="ECO:0007669"/>
    <property type="project" value="UniProtKB-KW"/>
</dbReference>
<evidence type="ECO:0000313" key="13">
    <source>
        <dbReference type="EMBL" id="KAL2731288.1"/>
    </source>
</evidence>
<gene>
    <name evidence="13" type="ORF">V1478_004833</name>
</gene>
<evidence type="ECO:0000256" key="6">
    <source>
        <dbReference type="ARBA" id="ARBA00022801"/>
    </source>
</evidence>
<evidence type="ECO:0000256" key="10">
    <source>
        <dbReference type="RuleBase" id="RU367030"/>
    </source>
</evidence>
<evidence type="ECO:0000256" key="5">
    <source>
        <dbReference type="ARBA" id="ARBA00022723"/>
    </source>
</evidence>
<keyword evidence="11" id="KW-0732">Signal</keyword>
<dbReference type="Gene3D" id="3.40.50.10880">
    <property type="entry name" value="Uncharacterised protein PF01937, DUF89, domain 3"/>
    <property type="match status" value="1"/>
</dbReference>
<feature type="domain" description="Damage-control phosphatase ARMT1-like metal-binding" evidence="12">
    <location>
        <begin position="68"/>
        <end position="463"/>
    </location>
</feature>
<comment type="catalytic activity">
    <reaction evidence="1 10">
        <text>L-glutamyl-[protein] + S-adenosyl-L-methionine = [protein]-L-glutamate 5-O-methyl ester + S-adenosyl-L-homocysteine</text>
        <dbReference type="Rhea" id="RHEA:24452"/>
        <dbReference type="Rhea" id="RHEA-COMP:10208"/>
        <dbReference type="Rhea" id="RHEA-COMP:10311"/>
        <dbReference type="ChEBI" id="CHEBI:29973"/>
        <dbReference type="ChEBI" id="CHEBI:57856"/>
        <dbReference type="ChEBI" id="CHEBI:59789"/>
        <dbReference type="ChEBI" id="CHEBI:82795"/>
    </reaction>
</comment>
<keyword evidence="14" id="KW-1185">Reference proteome</keyword>
<dbReference type="SUPFAM" id="SSF111321">
    <property type="entry name" value="AF1104-like"/>
    <property type="match status" value="1"/>
</dbReference>
<evidence type="ECO:0000256" key="9">
    <source>
        <dbReference type="ARBA" id="ARBA00048809"/>
    </source>
</evidence>
<protein>
    <recommendedName>
        <fullName evidence="10">Sugar phosphate phosphatase</fullName>
        <ecNumber evidence="10">2.1.1.-</ecNumber>
        <ecNumber evidence="10">3.1.3.-</ecNumber>
    </recommendedName>
</protein>
<dbReference type="EC" id="3.1.3.-" evidence="10"/>
<organism evidence="13 14">
    <name type="scientific">Vespula squamosa</name>
    <name type="common">Southern yellow jacket</name>
    <name type="synonym">Wasp</name>
    <dbReference type="NCBI Taxonomy" id="30214"/>
    <lineage>
        <taxon>Eukaryota</taxon>
        <taxon>Metazoa</taxon>
        <taxon>Ecdysozoa</taxon>
        <taxon>Arthropoda</taxon>
        <taxon>Hexapoda</taxon>
        <taxon>Insecta</taxon>
        <taxon>Pterygota</taxon>
        <taxon>Neoptera</taxon>
        <taxon>Endopterygota</taxon>
        <taxon>Hymenoptera</taxon>
        <taxon>Apocrita</taxon>
        <taxon>Aculeata</taxon>
        <taxon>Vespoidea</taxon>
        <taxon>Vespidae</taxon>
        <taxon>Vespinae</taxon>
        <taxon>Vespula</taxon>
    </lineage>
</organism>
<dbReference type="EMBL" id="JAUDFV010000105">
    <property type="protein sequence ID" value="KAL2731288.1"/>
    <property type="molecule type" value="Genomic_DNA"/>
</dbReference>
<dbReference type="Pfam" id="PF01937">
    <property type="entry name" value="ARMT1-like_dom"/>
    <property type="match status" value="1"/>
</dbReference>
<keyword evidence="6 10" id="KW-0378">Hydrolase</keyword>
<reference evidence="13 14" key="1">
    <citation type="journal article" date="2024" name="Ann. Entomol. Soc. Am.">
        <title>Genomic analyses of the southern and eastern yellowjacket wasps (Hymenoptera: Vespidae) reveal evolutionary signatures of social life.</title>
        <authorList>
            <person name="Catto M.A."/>
            <person name="Caine P.B."/>
            <person name="Orr S.E."/>
            <person name="Hunt B.G."/>
            <person name="Goodisman M.A.D."/>
        </authorList>
    </citation>
    <scope>NUCLEOTIDE SEQUENCE [LARGE SCALE GENOMIC DNA]</scope>
    <source>
        <strain evidence="13">233</strain>
        <tissue evidence="13">Head and thorax</tissue>
    </source>
</reference>
<comment type="similarity">
    <text evidence="3 10">Belongs to the damage-control phosphatase family. Sugar phosphate phosphatase III subfamily.</text>
</comment>
<evidence type="ECO:0000256" key="2">
    <source>
        <dbReference type="ARBA" id="ARBA00001326"/>
    </source>
</evidence>
<evidence type="ECO:0000256" key="7">
    <source>
        <dbReference type="ARBA" id="ARBA00023211"/>
    </source>
</evidence>
<feature type="signal peptide" evidence="11">
    <location>
        <begin position="1"/>
        <end position="29"/>
    </location>
</feature>
<evidence type="ECO:0000256" key="3">
    <source>
        <dbReference type="ARBA" id="ARBA00009519"/>
    </source>
</evidence>
<dbReference type="AlphaFoldDB" id="A0ABD2BEW3"/>
<keyword evidence="4" id="KW-0533">Nickel</keyword>
<dbReference type="InterPro" id="IPR002791">
    <property type="entry name" value="ARMT1-like_metal-bd"/>
</dbReference>
<dbReference type="Proteomes" id="UP001607302">
    <property type="component" value="Unassembled WGS sequence"/>
</dbReference>
<comment type="catalytic activity">
    <reaction evidence="9 10">
        <text>beta-D-fructose 6-phosphate = dihydroxyacetone + D-glyceraldehyde 3-phosphate</text>
        <dbReference type="Rhea" id="RHEA:28002"/>
        <dbReference type="ChEBI" id="CHEBI:16016"/>
        <dbReference type="ChEBI" id="CHEBI:57634"/>
        <dbReference type="ChEBI" id="CHEBI:59776"/>
    </reaction>
</comment>
<evidence type="ECO:0000256" key="11">
    <source>
        <dbReference type="SAM" id="SignalP"/>
    </source>
</evidence>
<dbReference type="InterPro" id="IPR036075">
    <property type="entry name" value="ARMT-1-like_metal-bd_sf"/>
</dbReference>
<dbReference type="InterPro" id="IPR039763">
    <property type="entry name" value="ARMT1"/>
</dbReference>
<accession>A0ABD2BEW3</accession>